<dbReference type="Pfam" id="PF03693">
    <property type="entry name" value="ParD_antitoxin"/>
    <property type="match status" value="1"/>
</dbReference>
<dbReference type="EMBL" id="CP003237">
    <property type="protein sequence ID" value="AFK55611.1"/>
    <property type="molecule type" value="Genomic_DNA"/>
</dbReference>
<dbReference type="Gene3D" id="6.10.10.120">
    <property type="entry name" value="Antitoxin ParD1-like"/>
    <property type="match status" value="1"/>
</dbReference>
<evidence type="ECO:0000313" key="2">
    <source>
        <dbReference type="Proteomes" id="UP000005258"/>
    </source>
</evidence>
<dbReference type="KEGG" id="tmo:TMO_a0208"/>
<dbReference type="InterPro" id="IPR038296">
    <property type="entry name" value="ParD_sf"/>
</dbReference>
<sequence>MAGAVKRSIGLSPQRAAFVDRLLATGAYADVDEVIDAGLRALQDQDAEIERRLREDVAPVYDAVEADPGRVIPVDDAFDRLRALHASCVKAGK</sequence>
<reference evidence="1 2" key="1">
    <citation type="journal article" date="2012" name="J. Am. Chem. Soc.">
        <title>Bacterial biosynthesis and maturation of the didemnin anti-cancer agents.</title>
        <authorList>
            <person name="Xu Y."/>
            <person name="Kersten R.D."/>
            <person name="Nam S.J."/>
            <person name="Lu L."/>
            <person name="Al-Suwailem A.M."/>
            <person name="Zheng H."/>
            <person name="Fenical W."/>
            <person name="Dorrestein P.C."/>
            <person name="Moore B.S."/>
            <person name="Qian P.Y."/>
        </authorList>
    </citation>
    <scope>NUCLEOTIDE SEQUENCE [LARGE SCALE GENOMIC DNA]</scope>
    <source>
        <strain evidence="1 2">KA081020-065</strain>
    </source>
</reference>
<accession>I3TS73</accession>
<gene>
    <name evidence="1" type="ordered locus">TMO_a0208</name>
</gene>
<keyword evidence="2" id="KW-1185">Reference proteome</keyword>
<proteinExistence type="predicted"/>
<dbReference type="RefSeq" id="WP_014747288.1">
    <property type="nucleotide sequence ID" value="NC_017957.2"/>
</dbReference>
<keyword evidence="1" id="KW-0614">Plasmid</keyword>
<evidence type="ECO:0000313" key="1">
    <source>
        <dbReference type="EMBL" id="AFK55611.1"/>
    </source>
</evidence>
<dbReference type="HOGENOM" id="CLU_144805_4_3_5"/>
<name>I3TS73_TISMK</name>
<dbReference type="InterPro" id="IPR022789">
    <property type="entry name" value="ParD"/>
</dbReference>
<protein>
    <submittedName>
        <fullName evidence="1">Addiction module antidote protein, CopG/Arc/MetJ family</fullName>
    </submittedName>
</protein>
<geneLocation type="plasmid" evidence="1 2">
    <name>pTM1</name>
</geneLocation>
<dbReference type="AlphaFoldDB" id="I3TS73"/>
<organism evidence="1 2">
    <name type="scientific">Tistrella mobilis (strain KA081020-065)</name>
    <dbReference type="NCBI Taxonomy" id="1110502"/>
    <lineage>
        <taxon>Bacteria</taxon>
        <taxon>Pseudomonadati</taxon>
        <taxon>Pseudomonadota</taxon>
        <taxon>Alphaproteobacteria</taxon>
        <taxon>Geminicoccales</taxon>
        <taxon>Geminicoccaceae</taxon>
        <taxon>Tistrella</taxon>
    </lineage>
</organism>
<dbReference type="Proteomes" id="UP000005258">
    <property type="component" value="Plasmid pTM1"/>
</dbReference>